<dbReference type="InterPro" id="IPR036056">
    <property type="entry name" value="Fibrinogen-like_C"/>
</dbReference>
<dbReference type="GO" id="GO:0005615">
    <property type="term" value="C:extracellular space"/>
    <property type="evidence" value="ECO:0007669"/>
    <property type="project" value="TreeGrafter"/>
</dbReference>
<dbReference type="PROSITE" id="PS51257">
    <property type="entry name" value="PROKAR_LIPOPROTEIN"/>
    <property type="match status" value="1"/>
</dbReference>
<dbReference type="InterPro" id="IPR050373">
    <property type="entry name" value="Fibrinogen_C-term_domain"/>
</dbReference>
<evidence type="ECO:0000313" key="2">
    <source>
        <dbReference type="EMBL" id="VDI73468.1"/>
    </source>
</evidence>
<dbReference type="CDD" id="cd00087">
    <property type="entry name" value="FReD"/>
    <property type="match status" value="1"/>
</dbReference>
<dbReference type="PROSITE" id="PS51406">
    <property type="entry name" value="FIBRINOGEN_C_2"/>
    <property type="match status" value="1"/>
</dbReference>
<protein>
    <recommendedName>
        <fullName evidence="1">Fibrinogen C-terminal domain-containing protein</fullName>
    </recommendedName>
</protein>
<dbReference type="SMART" id="SM00186">
    <property type="entry name" value="FBG"/>
    <property type="match status" value="1"/>
</dbReference>
<gene>
    <name evidence="2" type="ORF">MGAL_10B067633</name>
</gene>
<proteinExistence type="predicted"/>
<dbReference type="AlphaFoldDB" id="A0A8B6H4H9"/>
<dbReference type="NCBIfam" id="NF040941">
    <property type="entry name" value="GGGWT_bact"/>
    <property type="match status" value="1"/>
</dbReference>
<feature type="domain" description="Fibrinogen C-terminal" evidence="1">
    <location>
        <begin position="223"/>
        <end position="426"/>
    </location>
</feature>
<dbReference type="Pfam" id="PF00147">
    <property type="entry name" value="Fibrinogen_C"/>
    <property type="match status" value="1"/>
</dbReference>
<name>A0A8B6H4H9_MYTGA</name>
<comment type="caution">
    <text evidence="2">The sequence shown here is derived from an EMBL/GenBank/DDBJ whole genome shotgun (WGS) entry which is preliminary data.</text>
</comment>
<dbReference type="Gene3D" id="3.90.215.10">
    <property type="entry name" value="Gamma Fibrinogen, chain A, domain 1"/>
    <property type="match status" value="1"/>
</dbReference>
<organism evidence="2 3">
    <name type="scientific">Mytilus galloprovincialis</name>
    <name type="common">Mediterranean mussel</name>
    <dbReference type="NCBI Taxonomy" id="29158"/>
    <lineage>
        <taxon>Eukaryota</taxon>
        <taxon>Metazoa</taxon>
        <taxon>Spiralia</taxon>
        <taxon>Lophotrochozoa</taxon>
        <taxon>Mollusca</taxon>
        <taxon>Bivalvia</taxon>
        <taxon>Autobranchia</taxon>
        <taxon>Pteriomorphia</taxon>
        <taxon>Mytilida</taxon>
        <taxon>Mytiloidea</taxon>
        <taxon>Mytilidae</taxon>
        <taxon>Mytilinae</taxon>
        <taxon>Mytilus</taxon>
    </lineage>
</organism>
<accession>A0A8B6H4H9</accession>
<dbReference type="OrthoDB" id="10377888at2759"/>
<dbReference type="PANTHER" id="PTHR19143">
    <property type="entry name" value="FIBRINOGEN/TENASCIN/ANGIOPOEITIN"/>
    <property type="match status" value="1"/>
</dbReference>
<keyword evidence="3" id="KW-1185">Reference proteome</keyword>
<dbReference type="SUPFAM" id="SSF56496">
    <property type="entry name" value="Fibrinogen C-terminal domain-like"/>
    <property type="match status" value="1"/>
</dbReference>
<dbReference type="Proteomes" id="UP000596742">
    <property type="component" value="Unassembled WGS sequence"/>
</dbReference>
<evidence type="ECO:0000259" key="1">
    <source>
        <dbReference type="PROSITE" id="PS51406"/>
    </source>
</evidence>
<reference evidence="2" key="1">
    <citation type="submission" date="2018-11" db="EMBL/GenBank/DDBJ databases">
        <authorList>
            <person name="Alioto T."/>
            <person name="Alioto T."/>
        </authorList>
    </citation>
    <scope>NUCLEOTIDE SEQUENCE</scope>
</reference>
<evidence type="ECO:0000313" key="3">
    <source>
        <dbReference type="Proteomes" id="UP000596742"/>
    </source>
</evidence>
<dbReference type="PANTHER" id="PTHR19143:SF394">
    <property type="entry name" value="ANGIOPOIETIN-RELATED PROTEIN 3-LIKE"/>
    <property type="match status" value="1"/>
</dbReference>
<dbReference type="EMBL" id="UYJE01009439">
    <property type="protein sequence ID" value="VDI73468.1"/>
    <property type="molecule type" value="Genomic_DNA"/>
</dbReference>
<sequence>MTCYRTLNVIVIVVASCLVWSGDIYVTASGAVTKDSGPLSIPLINDKGAPLVAMLDANTINRKIKVYIRTLMRETIQNAVQEQIKDIFKTSFDENSTINFIRNMTMQGINDILKEQGQVKLLDSIRNEEINEALKLSDKDSMVENIMYELQETCLPENHNISENDIKKDTQNILNKMEVYKEIVQMKGKLKEDIKLILTEDGGKKQVSEMLRMLTRDVKASGVCAIQTAKDCSELQKYISHSDVYPIYPDTSEVKVYCDMTTDGGGWTIIQRRLDGSVNFQRNWKDYENGFGNVDGEYWLGNKHIHSLTSSGKYELRIDLTDLSHKKKYAVYKTFVVGDAESKYKLTIGDYSGNAGNQMVYHNEMKFSTFDQDNDQHDAKCANSYGPWWHKSCCHSGLNKKFNTNLYWNDFNSNAAKTSVMMIRKL</sequence>
<dbReference type="InterPro" id="IPR014716">
    <property type="entry name" value="Fibrinogen_a/b/g_C_1"/>
</dbReference>
<dbReference type="InterPro" id="IPR002181">
    <property type="entry name" value="Fibrinogen_a/b/g_C_dom"/>
</dbReference>